<dbReference type="GO" id="GO:0005829">
    <property type="term" value="C:cytosol"/>
    <property type="evidence" value="ECO:0007669"/>
    <property type="project" value="TreeGrafter"/>
</dbReference>
<evidence type="ECO:0000256" key="1">
    <source>
        <dbReference type="ARBA" id="ARBA00006252"/>
    </source>
</evidence>
<name>A0A2A7U2J7_EDWTA</name>
<dbReference type="AlphaFoldDB" id="A0A2A7U2J7"/>
<keyword evidence="2" id="KW-0560">Oxidoreductase</keyword>
<evidence type="ECO:0000256" key="2">
    <source>
        <dbReference type="ARBA" id="ARBA00023002"/>
    </source>
</evidence>
<protein>
    <submittedName>
        <fullName evidence="4">NAD(P)H oxidoreductase</fullName>
    </submittedName>
</protein>
<dbReference type="GO" id="GO:0003955">
    <property type="term" value="F:NAD(P)H dehydrogenase (quinone) activity"/>
    <property type="evidence" value="ECO:0007669"/>
    <property type="project" value="TreeGrafter"/>
</dbReference>
<organism evidence="4 5">
    <name type="scientific">Edwardsiella tarda</name>
    <dbReference type="NCBI Taxonomy" id="636"/>
    <lineage>
        <taxon>Bacteria</taxon>
        <taxon>Pseudomonadati</taxon>
        <taxon>Pseudomonadota</taxon>
        <taxon>Gammaproteobacteria</taxon>
        <taxon>Enterobacterales</taxon>
        <taxon>Hafniaceae</taxon>
        <taxon>Edwardsiella</taxon>
    </lineage>
</organism>
<dbReference type="InterPro" id="IPR029039">
    <property type="entry name" value="Flavoprotein-like_sf"/>
</dbReference>
<gene>
    <name evidence="4" type="ORF">CRM76_11525</name>
</gene>
<reference evidence="5" key="1">
    <citation type="submission" date="2017-09" db="EMBL/GenBank/DDBJ databases">
        <title>FDA dAtabase for Regulatory Grade micrObial Sequences (FDA-ARGOS): Supporting development and validation of Infectious Disease Dx tests.</title>
        <authorList>
            <person name="Goldberg B."/>
            <person name="Campos J."/>
            <person name="Tallon L."/>
            <person name="Sadzewicz L."/>
            <person name="Ott S."/>
            <person name="Zhao X."/>
            <person name="Nagaraj S."/>
            <person name="Vavikolanu K."/>
            <person name="Aluvathingal J."/>
            <person name="Nadendla S."/>
            <person name="Geyer C."/>
            <person name="Sichtig H."/>
        </authorList>
    </citation>
    <scope>NUCLEOTIDE SEQUENCE [LARGE SCALE GENOMIC DNA]</scope>
    <source>
        <strain evidence="5">FDAARGOS_370</strain>
    </source>
</reference>
<feature type="domain" description="Flavodoxin-like fold" evidence="3">
    <location>
        <begin position="11"/>
        <end position="178"/>
    </location>
</feature>
<dbReference type="Proteomes" id="UP000219788">
    <property type="component" value="Unassembled WGS sequence"/>
</dbReference>
<dbReference type="InterPro" id="IPR003680">
    <property type="entry name" value="Flavodoxin_fold"/>
</dbReference>
<dbReference type="OrthoDB" id="9798454at2"/>
<sequence length="211" mass="23792">MNPGIRGNKMKKIHMIWANPRADSLTAQIAARVKDRASAYDMSVRETDLYRVGFDPRLGEADEPDWHNPDKIYSPQVQQLASELSPNDLMIIIFPVWWYAMPAILKGYIDRVWNHGITYGAGSSPPAKKILWVALVGETERGFIKRANDQHMAQHLNANVASFNGVKASEVLFLYNTIAEEVVDLPGHYHALIEQAEQALERHISAYILSP</sequence>
<dbReference type="PANTHER" id="PTHR10204:SF34">
    <property type="entry name" value="NAD(P)H DEHYDROGENASE [QUINONE] 1 ISOFORM 1"/>
    <property type="match status" value="1"/>
</dbReference>
<evidence type="ECO:0000313" key="4">
    <source>
        <dbReference type="EMBL" id="PEH72517.1"/>
    </source>
</evidence>
<dbReference type="InterPro" id="IPR051545">
    <property type="entry name" value="NAD(P)H_dehydrogenase_qn"/>
</dbReference>
<dbReference type="STRING" id="636.AAW15_07010"/>
<accession>A0A2A7U2J7</accession>
<dbReference type="Gene3D" id="3.40.50.360">
    <property type="match status" value="1"/>
</dbReference>
<dbReference type="SUPFAM" id="SSF52218">
    <property type="entry name" value="Flavoproteins"/>
    <property type="match status" value="1"/>
</dbReference>
<evidence type="ECO:0000259" key="3">
    <source>
        <dbReference type="Pfam" id="PF02525"/>
    </source>
</evidence>
<comment type="caution">
    <text evidence="4">The sequence shown here is derived from an EMBL/GenBank/DDBJ whole genome shotgun (WGS) entry which is preliminary data.</text>
</comment>
<dbReference type="Pfam" id="PF02525">
    <property type="entry name" value="Flavodoxin_2"/>
    <property type="match status" value="1"/>
</dbReference>
<dbReference type="PANTHER" id="PTHR10204">
    <property type="entry name" value="NAD P H OXIDOREDUCTASE-RELATED"/>
    <property type="match status" value="1"/>
</dbReference>
<dbReference type="NCBIfam" id="NF007280">
    <property type="entry name" value="PRK09739.1"/>
    <property type="match status" value="1"/>
</dbReference>
<evidence type="ECO:0000313" key="5">
    <source>
        <dbReference type="Proteomes" id="UP000219788"/>
    </source>
</evidence>
<comment type="similarity">
    <text evidence="1">Belongs to the NAD(P)H dehydrogenase (quinone) family.</text>
</comment>
<dbReference type="EMBL" id="PDDV01000013">
    <property type="protein sequence ID" value="PEH72517.1"/>
    <property type="molecule type" value="Genomic_DNA"/>
</dbReference>
<proteinExistence type="inferred from homology"/>